<keyword evidence="5 6" id="KW-0472">Membrane</keyword>
<evidence type="ECO:0000259" key="7">
    <source>
        <dbReference type="Pfam" id="PF00892"/>
    </source>
</evidence>
<evidence type="ECO:0000256" key="2">
    <source>
        <dbReference type="ARBA" id="ARBA00007362"/>
    </source>
</evidence>
<evidence type="ECO:0000256" key="4">
    <source>
        <dbReference type="ARBA" id="ARBA00022989"/>
    </source>
</evidence>
<feature type="transmembrane region" description="Helical" evidence="6">
    <location>
        <begin position="182"/>
        <end position="200"/>
    </location>
</feature>
<evidence type="ECO:0000256" key="3">
    <source>
        <dbReference type="ARBA" id="ARBA00022692"/>
    </source>
</evidence>
<comment type="subcellular location">
    <subcellularLocation>
        <location evidence="1">Membrane</location>
        <topology evidence="1">Multi-pass membrane protein</topology>
    </subcellularLocation>
</comment>
<dbReference type="GO" id="GO:0016020">
    <property type="term" value="C:membrane"/>
    <property type="evidence" value="ECO:0007669"/>
    <property type="project" value="UniProtKB-SubCell"/>
</dbReference>
<dbReference type="PANTHER" id="PTHR32322:SF2">
    <property type="entry name" value="EAMA DOMAIN-CONTAINING PROTEIN"/>
    <property type="match status" value="1"/>
</dbReference>
<name>A0A1S2N079_9MICC</name>
<feature type="transmembrane region" description="Helical" evidence="6">
    <location>
        <begin position="268"/>
        <end position="292"/>
    </location>
</feature>
<comment type="similarity">
    <text evidence="2">Belongs to the EamA transporter family.</text>
</comment>
<evidence type="ECO:0000256" key="6">
    <source>
        <dbReference type="SAM" id="Phobius"/>
    </source>
</evidence>
<feature type="transmembrane region" description="Helical" evidence="6">
    <location>
        <begin position="212"/>
        <end position="230"/>
    </location>
</feature>
<feature type="transmembrane region" description="Helical" evidence="6">
    <location>
        <begin position="100"/>
        <end position="118"/>
    </location>
</feature>
<dbReference type="RefSeq" id="WP_075514666.1">
    <property type="nucleotide sequence ID" value="NZ_MODZ01000005.1"/>
</dbReference>
<evidence type="ECO:0000313" key="9">
    <source>
        <dbReference type="Proteomes" id="UP000179540"/>
    </source>
</evidence>
<feature type="transmembrane region" description="Helical" evidence="6">
    <location>
        <begin position="74"/>
        <end position="94"/>
    </location>
</feature>
<feature type="transmembrane region" description="Helical" evidence="6">
    <location>
        <begin position="151"/>
        <end position="170"/>
    </location>
</feature>
<feature type="transmembrane region" description="Helical" evidence="6">
    <location>
        <begin position="242"/>
        <end position="262"/>
    </location>
</feature>
<feature type="transmembrane region" description="Helical" evidence="6">
    <location>
        <begin position="125"/>
        <end position="145"/>
    </location>
</feature>
<dbReference type="InterPro" id="IPR037185">
    <property type="entry name" value="EmrE-like"/>
</dbReference>
<dbReference type="SUPFAM" id="SSF103481">
    <property type="entry name" value="Multidrug resistance efflux transporter EmrE"/>
    <property type="match status" value="2"/>
</dbReference>
<organism evidence="8 9">
    <name type="scientific">Rothia kristinae</name>
    <dbReference type="NCBI Taxonomy" id="37923"/>
    <lineage>
        <taxon>Bacteria</taxon>
        <taxon>Bacillati</taxon>
        <taxon>Actinomycetota</taxon>
        <taxon>Actinomycetes</taxon>
        <taxon>Micrococcales</taxon>
        <taxon>Micrococcaceae</taxon>
        <taxon>Rothia</taxon>
    </lineage>
</organism>
<feature type="transmembrane region" description="Helical" evidence="6">
    <location>
        <begin position="44"/>
        <end position="62"/>
    </location>
</feature>
<feature type="domain" description="EamA" evidence="7">
    <location>
        <begin position="152"/>
        <end position="284"/>
    </location>
</feature>
<dbReference type="PANTHER" id="PTHR32322">
    <property type="entry name" value="INNER MEMBRANE TRANSPORTER"/>
    <property type="match status" value="1"/>
</dbReference>
<reference evidence="8 9" key="1">
    <citation type="submission" date="2016-10" db="EMBL/GenBank/DDBJ databases">
        <title>Draft genome sequence of strain LCT isolated from the Shenzhou X spacecraft of China.</title>
        <authorList>
            <person name="Huang B."/>
        </authorList>
    </citation>
    <scope>NUCLEOTIDE SEQUENCE [LARGE SCALE GENOMIC DNA]</scope>
    <source>
        <strain evidence="8 9">LCT-H5</strain>
    </source>
</reference>
<accession>A0A1S2N079</accession>
<dbReference type="Proteomes" id="UP000179540">
    <property type="component" value="Unassembled WGS sequence"/>
</dbReference>
<evidence type="ECO:0000313" key="8">
    <source>
        <dbReference type="EMBL" id="OIJ36058.1"/>
    </source>
</evidence>
<dbReference type="AlphaFoldDB" id="A0A1S2N079"/>
<comment type="caution">
    <text evidence="8">The sequence shown here is derived from an EMBL/GenBank/DDBJ whole genome shotgun (WGS) entry which is preliminary data.</text>
</comment>
<proteinExistence type="inferred from homology"/>
<keyword evidence="3 6" id="KW-0812">Transmembrane</keyword>
<protein>
    <submittedName>
        <fullName evidence="8">EamA family transporter</fullName>
    </submittedName>
</protein>
<dbReference type="Pfam" id="PF00892">
    <property type="entry name" value="EamA"/>
    <property type="match status" value="1"/>
</dbReference>
<dbReference type="EMBL" id="MODZ01000005">
    <property type="protein sequence ID" value="OIJ36058.1"/>
    <property type="molecule type" value="Genomic_DNA"/>
</dbReference>
<dbReference type="InterPro" id="IPR050638">
    <property type="entry name" value="AA-Vitamin_Transporters"/>
</dbReference>
<gene>
    <name evidence="8" type="ORF">BK826_05030</name>
</gene>
<keyword evidence="4 6" id="KW-1133">Transmembrane helix</keyword>
<evidence type="ECO:0000256" key="1">
    <source>
        <dbReference type="ARBA" id="ARBA00004141"/>
    </source>
</evidence>
<sequence length="349" mass="35676">MTATAHPAQQTRAGSGVLLVIGSCISLQFGAALATQLFAPLGSWGVTTLRLVLGAVVLLVLTRPAVRAWDRRQWRAVALFGVTMALMNGFFYAAIARIPLGVAVALEFLGPLVLSAVTSRRVMDFAWVGLALGGMGLLGAQSVLGGAGLDPLGVVFALIAGLFWAGYVLASGHVGRLVPSTGGLAASMTVAGLLLLPVGAPSVVRAGQEPHLLGLALLTALLASVIPYSLELAALRRVPAQVFSILLSLEPAFAALFGWLLLSQPIEGLRLLAIALVVLASMGTTVSASLGARRTRRRVARQAEDEPAGLVPPEEVVVGVGTGALPVVAAAPEAPSGSRQAQGPSHPLG</sequence>
<dbReference type="OrthoDB" id="9815120at2"/>
<feature type="transmembrane region" description="Helical" evidence="6">
    <location>
        <begin position="16"/>
        <end position="38"/>
    </location>
</feature>
<evidence type="ECO:0000256" key="5">
    <source>
        <dbReference type="ARBA" id="ARBA00023136"/>
    </source>
</evidence>
<dbReference type="InterPro" id="IPR000620">
    <property type="entry name" value="EamA_dom"/>
</dbReference>